<dbReference type="PANTHER" id="PTHR45710">
    <property type="entry name" value="C-TYPE LECTIN DOMAIN-CONTAINING PROTEIN 180"/>
    <property type="match status" value="1"/>
</dbReference>
<sequence length="80" mass="9280">MSGCTYYKSRFYFISSEKKSWSESRQDCKDRGADLIIINNKEKQDLVKQMSVDKYVWIGLTDIDVEGKWKWVNGSSLTSG</sequence>
<evidence type="ECO:0000313" key="3">
    <source>
        <dbReference type="EMBL" id="KAL1266636.1"/>
    </source>
</evidence>
<name>A0ABR3MPU0_9TELE</name>
<gene>
    <name evidence="3" type="ORF">QQF64_002311</name>
</gene>
<keyword evidence="4" id="KW-1185">Reference proteome</keyword>
<dbReference type="PROSITE" id="PS50041">
    <property type="entry name" value="C_TYPE_LECTIN_2"/>
    <property type="match status" value="1"/>
</dbReference>
<dbReference type="InterPro" id="IPR050828">
    <property type="entry name" value="C-type_lectin/matrix_domain"/>
</dbReference>
<protein>
    <recommendedName>
        <fullName evidence="2">C-type lectin domain-containing protein</fullName>
    </recommendedName>
</protein>
<feature type="domain" description="C-type lectin" evidence="2">
    <location>
        <begin position="7"/>
        <end position="77"/>
    </location>
</feature>
<dbReference type="InterPro" id="IPR016186">
    <property type="entry name" value="C-type_lectin-like/link_sf"/>
</dbReference>
<dbReference type="Pfam" id="PF00059">
    <property type="entry name" value="Lectin_C"/>
    <property type="match status" value="1"/>
</dbReference>
<dbReference type="Gene3D" id="3.10.100.10">
    <property type="entry name" value="Mannose-Binding Protein A, subunit A"/>
    <property type="match status" value="1"/>
</dbReference>
<evidence type="ECO:0000259" key="2">
    <source>
        <dbReference type="PROSITE" id="PS50041"/>
    </source>
</evidence>
<dbReference type="PANTHER" id="PTHR45710:SF8">
    <property type="entry name" value="RERATING FAMILY MEMBER 4"/>
    <property type="match status" value="1"/>
</dbReference>
<dbReference type="EMBL" id="JAYMGO010000010">
    <property type="protein sequence ID" value="KAL1266636.1"/>
    <property type="molecule type" value="Genomic_DNA"/>
</dbReference>
<comment type="caution">
    <text evidence="3">The sequence shown here is derived from an EMBL/GenBank/DDBJ whole genome shotgun (WGS) entry which is preliminary data.</text>
</comment>
<evidence type="ECO:0000256" key="1">
    <source>
        <dbReference type="ARBA" id="ARBA00004401"/>
    </source>
</evidence>
<dbReference type="SUPFAM" id="SSF56436">
    <property type="entry name" value="C-type lectin-like"/>
    <property type="match status" value="1"/>
</dbReference>
<dbReference type="InterPro" id="IPR016187">
    <property type="entry name" value="CTDL_fold"/>
</dbReference>
<reference evidence="3 4" key="1">
    <citation type="submission" date="2023-09" db="EMBL/GenBank/DDBJ databases">
        <authorList>
            <person name="Wang M."/>
        </authorList>
    </citation>
    <scope>NUCLEOTIDE SEQUENCE [LARGE SCALE GENOMIC DNA]</scope>
    <source>
        <strain evidence="3">GT-2023</strain>
        <tissue evidence="3">Liver</tissue>
    </source>
</reference>
<accession>A0ABR3MPU0</accession>
<feature type="non-terminal residue" evidence="3">
    <location>
        <position position="80"/>
    </location>
</feature>
<organism evidence="3 4">
    <name type="scientific">Cirrhinus molitorella</name>
    <name type="common">mud carp</name>
    <dbReference type="NCBI Taxonomy" id="172907"/>
    <lineage>
        <taxon>Eukaryota</taxon>
        <taxon>Metazoa</taxon>
        <taxon>Chordata</taxon>
        <taxon>Craniata</taxon>
        <taxon>Vertebrata</taxon>
        <taxon>Euteleostomi</taxon>
        <taxon>Actinopterygii</taxon>
        <taxon>Neopterygii</taxon>
        <taxon>Teleostei</taxon>
        <taxon>Ostariophysi</taxon>
        <taxon>Cypriniformes</taxon>
        <taxon>Cyprinidae</taxon>
        <taxon>Labeoninae</taxon>
        <taxon>Labeonini</taxon>
        <taxon>Cirrhinus</taxon>
    </lineage>
</organism>
<evidence type="ECO:0000313" key="4">
    <source>
        <dbReference type="Proteomes" id="UP001558613"/>
    </source>
</evidence>
<dbReference type="InterPro" id="IPR001304">
    <property type="entry name" value="C-type_lectin-like"/>
</dbReference>
<comment type="subcellular location">
    <subcellularLocation>
        <location evidence="1">Cell membrane</location>
        <topology evidence="1">Single-pass type II membrane protein</topology>
    </subcellularLocation>
</comment>
<proteinExistence type="predicted"/>
<dbReference type="Proteomes" id="UP001558613">
    <property type="component" value="Unassembled WGS sequence"/>
</dbReference>